<gene>
    <name evidence="1" type="ORF">GCM10007298_15220</name>
</gene>
<dbReference type="Gene3D" id="3.40.50.2000">
    <property type="entry name" value="Glycogen Phosphorylase B"/>
    <property type="match status" value="2"/>
</dbReference>
<evidence type="ECO:0000313" key="2">
    <source>
        <dbReference type="Proteomes" id="UP000632454"/>
    </source>
</evidence>
<dbReference type="Proteomes" id="UP000632454">
    <property type="component" value="Unassembled WGS sequence"/>
</dbReference>
<dbReference type="EMBL" id="BMCS01000001">
    <property type="protein sequence ID" value="GGF20195.1"/>
    <property type="molecule type" value="Genomic_DNA"/>
</dbReference>
<dbReference type="SUPFAM" id="SSF53756">
    <property type="entry name" value="UDP-Glycosyltransferase/glycogen phosphorylase"/>
    <property type="match status" value="1"/>
</dbReference>
<reference evidence="2" key="1">
    <citation type="journal article" date="2019" name="Int. J. Syst. Evol. Microbiol.">
        <title>The Global Catalogue of Microorganisms (GCM) 10K type strain sequencing project: providing services to taxonomists for standard genome sequencing and annotation.</title>
        <authorList>
            <consortium name="The Broad Institute Genomics Platform"/>
            <consortium name="The Broad Institute Genome Sequencing Center for Infectious Disease"/>
            <person name="Wu L."/>
            <person name="Ma J."/>
        </authorList>
    </citation>
    <scope>NUCLEOTIDE SEQUENCE [LARGE SCALE GENOMIC DNA]</scope>
    <source>
        <strain evidence="2">CCM 7855</strain>
    </source>
</reference>
<protein>
    <recommendedName>
        <fullName evidence="3">Glycosyltransferase subfamily 4-like N-terminal domain-containing protein</fullName>
    </recommendedName>
</protein>
<organism evidence="1 2">
    <name type="scientific">Williamsia phyllosphaerae</name>
    <dbReference type="NCBI Taxonomy" id="885042"/>
    <lineage>
        <taxon>Bacteria</taxon>
        <taxon>Bacillati</taxon>
        <taxon>Actinomycetota</taxon>
        <taxon>Actinomycetes</taxon>
        <taxon>Mycobacteriales</taxon>
        <taxon>Nocardiaceae</taxon>
        <taxon>Williamsia</taxon>
    </lineage>
</organism>
<proteinExistence type="predicted"/>
<accession>A0ABQ1UKB7</accession>
<keyword evidence="2" id="KW-1185">Reference proteome</keyword>
<evidence type="ECO:0000313" key="1">
    <source>
        <dbReference type="EMBL" id="GGF20195.1"/>
    </source>
</evidence>
<evidence type="ECO:0008006" key="3">
    <source>
        <dbReference type="Google" id="ProtNLM"/>
    </source>
</evidence>
<sequence>MTPTVCHVIVGPRRHGVVRHAVACAATLGGPVVTARDVAELRETIIPDAERIHIHFTDRLFGDTATLGADEFVAFASASDRPVSTTLHDVPQPSDGRAFAMRVEAYRRVIDAADGVVVSSDHERTLLSEHSDRRGIDVIPLAIDRSPTPTGDRPPVRAVVGVLGFIYPGKGHAEVIEALGSLDADLGLLALGAVADGHEDMVADLATRAAGVDVAFETTGFVPDSALQAALRSVAVPVAYHRHLSASASINTWIEAGRRPLVPRNRYTAEIEANSPGVLWLHGDSLDDLRGAVAAAAAEPELTWLADDVVVYPTSAQVGELYRARFDAWSRR</sequence>
<name>A0ABQ1UKB7_9NOCA</name>
<comment type="caution">
    <text evidence="1">The sequence shown here is derived from an EMBL/GenBank/DDBJ whole genome shotgun (WGS) entry which is preliminary data.</text>
</comment>